<protein>
    <submittedName>
        <fullName evidence="4">Uncharacterized protein</fullName>
    </submittedName>
</protein>
<feature type="signal peptide" evidence="3">
    <location>
        <begin position="1"/>
        <end position="20"/>
    </location>
</feature>
<feature type="compositionally biased region" description="Pro residues" evidence="1">
    <location>
        <begin position="706"/>
        <end position="718"/>
    </location>
</feature>
<evidence type="ECO:0000256" key="1">
    <source>
        <dbReference type="SAM" id="MobiDB-lite"/>
    </source>
</evidence>
<name>A0A182HWE1_ANOAR</name>
<dbReference type="VEuPathDB" id="VectorBase:AARA005614"/>
<dbReference type="Proteomes" id="UP000075840">
    <property type="component" value="Unassembled WGS sequence"/>
</dbReference>
<accession>A0A182HWE1</accession>
<dbReference type="GeneID" id="120902087"/>
<proteinExistence type="predicted"/>
<evidence type="ECO:0000256" key="2">
    <source>
        <dbReference type="SAM" id="Phobius"/>
    </source>
</evidence>
<keyword evidence="2" id="KW-0812">Transmembrane</keyword>
<feature type="compositionally biased region" description="Acidic residues" evidence="1">
    <location>
        <begin position="144"/>
        <end position="154"/>
    </location>
</feature>
<keyword evidence="2" id="KW-0472">Membrane</keyword>
<dbReference type="EnsemblMetazoa" id="AARA005614-RA">
    <property type="protein sequence ID" value="AARA005614-PA"/>
    <property type="gene ID" value="AARA005614"/>
</dbReference>
<feature type="transmembrane region" description="Helical" evidence="2">
    <location>
        <begin position="36"/>
        <end position="55"/>
    </location>
</feature>
<keyword evidence="5" id="KW-1185">Reference proteome</keyword>
<feature type="chain" id="PRO_5043512050" evidence="3">
    <location>
        <begin position="21"/>
        <end position="745"/>
    </location>
</feature>
<feature type="region of interest" description="Disordered" evidence="1">
    <location>
        <begin position="700"/>
        <end position="745"/>
    </location>
</feature>
<feature type="region of interest" description="Disordered" evidence="1">
    <location>
        <begin position="467"/>
        <end position="513"/>
    </location>
</feature>
<feature type="region of interest" description="Disordered" evidence="1">
    <location>
        <begin position="200"/>
        <end position="240"/>
    </location>
</feature>
<feature type="compositionally biased region" description="Acidic residues" evidence="1">
    <location>
        <begin position="275"/>
        <end position="288"/>
    </location>
</feature>
<evidence type="ECO:0000256" key="3">
    <source>
        <dbReference type="SAM" id="SignalP"/>
    </source>
</evidence>
<feature type="compositionally biased region" description="Acidic residues" evidence="1">
    <location>
        <begin position="319"/>
        <end position="332"/>
    </location>
</feature>
<keyword evidence="3" id="KW-0732">Signal</keyword>
<organism evidence="4 5">
    <name type="scientific">Anopheles arabiensis</name>
    <name type="common">Mosquito</name>
    <dbReference type="NCBI Taxonomy" id="7173"/>
    <lineage>
        <taxon>Eukaryota</taxon>
        <taxon>Metazoa</taxon>
        <taxon>Ecdysozoa</taxon>
        <taxon>Arthropoda</taxon>
        <taxon>Hexapoda</taxon>
        <taxon>Insecta</taxon>
        <taxon>Pterygota</taxon>
        <taxon>Neoptera</taxon>
        <taxon>Endopterygota</taxon>
        <taxon>Diptera</taxon>
        <taxon>Nematocera</taxon>
        <taxon>Culicoidea</taxon>
        <taxon>Culicidae</taxon>
        <taxon>Anophelinae</taxon>
        <taxon>Anopheles</taxon>
    </lineage>
</organism>
<dbReference type="RefSeq" id="XP_040166509.1">
    <property type="nucleotide sequence ID" value="XM_040310575.1"/>
</dbReference>
<feature type="region of interest" description="Disordered" evidence="1">
    <location>
        <begin position="433"/>
        <end position="453"/>
    </location>
</feature>
<evidence type="ECO:0000313" key="5">
    <source>
        <dbReference type="Proteomes" id="UP000075840"/>
    </source>
</evidence>
<feature type="region of interest" description="Disordered" evidence="1">
    <location>
        <begin position="272"/>
        <end position="352"/>
    </location>
</feature>
<dbReference type="AlphaFoldDB" id="A0A182HWE1"/>
<sequence>MRNVLSSVYLSTSILHVCSAIPIPYVHTGQHDAVIFGMLACLGLGSFIMGFCIFCKKKNGKFKKFKDGDIIQEVISTEYPILKALNVLESSVPCAVIPSSPNNLSTDNLLDKIETYQLDVDDHQHHRHDSYCTRRSDPLTCTYDEFDPNDESDERTERTATTATVEPVAGDEPLLFSDVFDESLERSEKCNLTAVSAALPTSSGEEDEDGLPPPPPPPRSDAEEDEDERRPLVSDDSIDEAAATTATTITVTATAAQSADAISIEEALRALDIAIEGEEDEEDEEDEGQATPLNGSDDDGSMSRSIYSEPPHEEASPMVEEEAEVEPEPEPEPEMKSEMEPAMEPALKREDVEQQAAELVDDVLYKCQYMLQMMDANGSNLSPLEADEFSPTNSRGNIFDGWGNLELDENVSFAPLDDDNDDDAWWKGPLEPFDGSEDDHGWNRAGNDPFQDDHTFDLLRQQLSQLLPPQGNDCAGGALRTENDHDQAPGGSPKAQGNGGTDYDRPERETEENEIIINYNRSLSPILEENEDECSLPPSVSVAHCSNIVESTIVSTEGPVVCEATESVPALARRSSLTASNDTLFNLEDVLEDRCLTPPQDDTFPASSRSSSNTASPRTMLVEATNGDASGLEKLYTFSSRLMPAPAPPPLSSHGGGATRPDDHLLLHHHHHLHHNHNHHLHQRHHVLLSSICLDDLSVDDLGMESPPPPPPPPPPSQPSTVGGVGNSAGGLLMAETKQDLPSSA</sequence>
<feature type="region of interest" description="Disordered" evidence="1">
    <location>
        <begin position="596"/>
        <end position="619"/>
    </location>
</feature>
<dbReference type="KEGG" id="aara:120902087"/>
<dbReference type="EMBL" id="APCN01001485">
    <property type="status" value="NOT_ANNOTATED_CDS"/>
    <property type="molecule type" value="Genomic_DNA"/>
</dbReference>
<feature type="region of interest" description="Disordered" evidence="1">
    <location>
        <begin position="641"/>
        <end position="663"/>
    </location>
</feature>
<feature type="compositionally biased region" description="Low complexity" evidence="1">
    <location>
        <begin position="605"/>
        <end position="619"/>
    </location>
</feature>
<feature type="region of interest" description="Disordered" evidence="1">
    <location>
        <begin position="143"/>
        <end position="170"/>
    </location>
</feature>
<reference evidence="4" key="1">
    <citation type="submission" date="2022-08" db="UniProtKB">
        <authorList>
            <consortium name="EnsemblMetazoa"/>
        </authorList>
    </citation>
    <scope>IDENTIFICATION</scope>
    <source>
        <strain evidence="4">Dongola</strain>
    </source>
</reference>
<dbReference type="VEuPathDB" id="VectorBase:AARA21_001824"/>
<evidence type="ECO:0000313" key="4">
    <source>
        <dbReference type="EnsemblMetazoa" id="AARA005614-PA"/>
    </source>
</evidence>
<keyword evidence="2" id="KW-1133">Transmembrane helix</keyword>